<dbReference type="OrthoDB" id="3757973at2759"/>
<evidence type="ECO:0000313" key="2">
    <source>
        <dbReference type="EMBL" id="KAF2022816.1"/>
    </source>
</evidence>
<name>A0A9P4LE33_9PLEO</name>
<dbReference type="AlphaFoldDB" id="A0A9P4LE33"/>
<keyword evidence="3" id="KW-1185">Reference proteome</keyword>
<feature type="compositionally biased region" description="Basic and acidic residues" evidence="1">
    <location>
        <begin position="14"/>
        <end position="29"/>
    </location>
</feature>
<evidence type="ECO:0000313" key="3">
    <source>
        <dbReference type="Proteomes" id="UP000799777"/>
    </source>
</evidence>
<dbReference type="EMBL" id="ML978432">
    <property type="protein sequence ID" value="KAF2022816.1"/>
    <property type="molecule type" value="Genomic_DNA"/>
</dbReference>
<reference evidence="2" key="1">
    <citation type="journal article" date="2020" name="Stud. Mycol.">
        <title>101 Dothideomycetes genomes: a test case for predicting lifestyles and emergence of pathogens.</title>
        <authorList>
            <person name="Haridas S."/>
            <person name="Albert R."/>
            <person name="Binder M."/>
            <person name="Bloem J."/>
            <person name="Labutti K."/>
            <person name="Salamov A."/>
            <person name="Andreopoulos B."/>
            <person name="Baker S."/>
            <person name="Barry K."/>
            <person name="Bills G."/>
            <person name="Bluhm B."/>
            <person name="Cannon C."/>
            <person name="Castanera R."/>
            <person name="Culley D."/>
            <person name="Daum C."/>
            <person name="Ezra D."/>
            <person name="Gonzalez J."/>
            <person name="Henrissat B."/>
            <person name="Kuo A."/>
            <person name="Liang C."/>
            <person name="Lipzen A."/>
            <person name="Lutzoni F."/>
            <person name="Magnuson J."/>
            <person name="Mondo S."/>
            <person name="Nolan M."/>
            <person name="Ohm R."/>
            <person name="Pangilinan J."/>
            <person name="Park H.-J."/>
            <person name="Ramirez L."/>
            <person name="Alfaro M."/>
            <person name="Sun H."/>
            <person name="Tritt A."/>
            <person name="Yoshinaga Y."/>
            <person name="Zwiers L.-H."/>
            <person name="Turgeon B."/>
            <person name="Goodwin S."/>
            <person name="Spatafora J."/>
            <person name="Crous P."/>
            <person name="Grigoriev I."/>
        </authorList>
    </citation>
    <scope>NUCLEOTIDE SEQUENCE</scope>
    <source>
        <strain evidence="2">CBS 110217</strain>
    </source>
</reference>
<dbReference type="Proteomes" id="UP000799777">
    <property type="component" value="Unassembled WGS sequence"/>
</dbReference>
<comment type="caution">
    <text evidence="2">The sequence shown here is derived from an EMBL/GenBank/DDBJ whole genome shotgun (WGS) entry which is preliminary data.</text>
</comment>
<sequence>MPENTRLAFQQESANEHLTEGENNRHDETKLSNQESYRMLWDTIFVDYKWIDGIVRDLSAKPFLIGTRLDALHLEHKDHSKPLYAALISGDISGDVTYTKDLFFSCLKPHKLVEGTDEILFDSGIILNISDILDCPELIPVDIKQLLYDRDRLGSTYSFWGDVDGALRRLEPASLTLTKSRIPGDEEHFWILKLKSNDRPSGLEVFLGDWKKSEYGVYRL</sequence>
<gene>
    <name evidence="2" type="ORF">EK21DRAFT_119358</name>
</gene>
<protein>
    <submittedName>
        <fullName evidence="2">Uncharacterized protein</fullName>
    </submittedName>
</protein>
<feature type="region of interest" description="Disordered" evidence="1">
    <location>
        <begin position="1"/>
        <end position="29"/>
    </location>
</feature>
<proteinExistence type="predicted"/>
<accession>A0A9P4LE33</accession>
<organism evidence="2 3">
    <name type="scientific">Setomelanomma holmii</name>
    <dbReference type="NCBI Taxonomy" id="210430"/>
    <lineage>
        <taxon>Eukaryota</taxon>
        <taxon>Fungi</taxon>
        <taxon>Dikarya</taxon>
        <taxon>Ascomycota</taxon>
        <taxon>Pezizomycotina</taxon>
        <taxon>Dothideomycetes</taxon>
        <taxon>Pleosporomycetidae</taxon>
        <taxon>Pleosporales</taxon>
        <taxon>Pleosporineae</taxon>
        <taxon>Phaeosphaeriaceae</taxon>
        <taxon>Setomelanomma</taxon>
    </lineage>
</organism>
<evidence type="ECO:0000256" key="1">
    <source>
        <dbReference type="SAM" id="MobiDB-lite"/>
    </source>
</evidence>